<dbReference type="SMART" id="SM00228">
    <property type="entry name" value="PDZ"/>
    <property type="match status" value="2"/>
</dbReference>
<protein>
    <submittedName>
        <fullName evidence="5">Trypsin-like peptidase domain-containing protein</fullName>
    </submittedName>
</protein>
<dbReference type="PRINTS" id="PR00834">
    <property type="entry name" value="PROTEASES2C"/>
</dbReference>
<dbReference type="Gene3D" id="2.40.10.120">
    <property type="match status" value="1"/>
</dbReference>
<dbReference type="InterPro" id="IPR051201">
    <property type="entry name" value="Chloro_Bact_Ser_Proteases"/>
</dbReference>
<dbReference type="InterPro" id="IPR001940">
    <property type="entry name" value="Peptidase_S1C"/>
</dbReference>
<evidence type="ECO:0000256" key="1">
    <source>
        <dbReference type="ARBA" id="ARBA00022670"/>
    </source>
</evidence>
<evidence type="ECO:0000256" key="2">
    <source>
        <dbReference type="ARBA" id="ARBA00022801"/>
    </source>
</evidence>
<organism evidence="5 6">
    <name type="scientific">Fertoeibacter niger</name>
    <dbReference type="NCBI Taxonomy" id="2656921"/>
    <lineage>
        <taxon>Bacteria</taxon>
        <taxon>Pseudomonadati</taxon>
        <taxon>Pseudomonadota</taxon>
        <taxon>Alphaproteobacteria</taxon>
        <taxon>Rhodobacterales</taxon>
        <taxon>Paracoccaceae</taxon>
        <taxon>Fertoeibacter</taxon>
    </lineage>
</organism>
<dbReference type="InterPro" id="IPR036034">
    <property type="entry name" value="PDZ_sf"/>
</dbReference>
<feature type="domain" description="PDZ" evidence="4">
    <location>
        <begin position="329"/>
        <end position="420"/>
    </location>
</feature>
<name>A0A8X8H331_9RHOB</name>
<dbReference type="Gene3D" id="2.30.42.10">
    <property type="match status" value="2"/>
</dbReference>
<dbReference type="EMBL" id="WHUT02000013">
    <property type="protein sequence ID" value="NUB46285.1"/>
    <property type="molecule type" value="Genomic_DNA"/>
</dbReference>
<dbReference type="Pfam" id="PF13365">
    <property type="entry name" value="Trypsin_2"/>
    <property type="match status" value="1"/>
</dbReference>
<feature type="signal peptide" evidence="3">
    <location>
        <begin position="1"/>
        <end position="36"/>
    </location>
</feature>
<dbReference type="Proteomes" id="UP000484076">
    <property type="component" value="Unassembled WGS sequence"/>
</dbReference>
<dbReference type="InterPro" id="IPR009003">
    <property type="entry name" value="Peptidase_S1_PA"/>
</dbReference>
<dbReference type="PROSITE" id="PS50106">
    <property type="entry name" value="PDZ"/>
    <property type="match status" value="1"/>
</dbReference>
<dbReference type="SUPFAM" id="SSF50156">
    <property type="entry name" value="PDZ domain-like"/>
    <property type="match status" value="2"/>
</dbReference>
<comment type="caution">
    <text evidence="5">The sequence shown here is derived from an EMBL/GenBank/DDBJ whole genome shotgun (WGS) entry which is preliminary data.</text>
</comment>
<gene>
    <name evidence="5" type="ORF">GEU84_017980</name>
</gene>
<feature type="chain" id="PRO_5036475952" evidence="3">
    <location>
        <begin position="37"/>
        <end position="445"/>
    </location>
</feature>
<keyword evidence="3" id="KW-0732">Signal</keyword>
<dbReference type="GO" id="GO:0004252">
    <property type="term" value="F:serine-type endopeptidase activity"/>
    <property type="evidence" value="ECO:0007669"/>
    <property type="project" value="InterPro"/>
</dbReference>
<dbReference type="PANTHER" id="PTHR43343">
    <property type="entry name" value="PEPTIDASE S12"/>
    <property type="match status" value="1"/>
</dbReference>
<dbReference type="AlphaFoldDB" id="A0A8X8H331"/>
<accession>A0A8X8H331</accession>
<evidence type="ECO:0000313" key="6">
    <source>
        <dbReference type="Proteomes" id="UP000484076"/>
    </source>
</evidence>
<dbReference type="PANTHER" id="PTHR43343:SF3">
    <property type="entry name" value="PROTEASE DO-LIKE 8, CHLOROPLASTIC"/>
    <property type="match status" value="1"/>
</dbReference>
<sequence>MRPAPRIHLPLLRPIAELLLALCLLACLAVASVAQAAEMGSDALERAMASVFTVHSAGNDDRFLGSAFLWGDGQVAVTNAHVVGAADAVRLRDTTGAEQVALVIARDPVRDVAVLAVAPGGAGLQPGPAPALGADVWALGAPLELGFSVTRGVVSAVARQVEPQVPLRLIQHDAAVNPGSSGGPLLDGAGRLVGMNSRIADGSRHYIGISFGITGADLSRIVPGLVDESLLPVPQLGLRLRPVTRQIAAALGVTGGLLVDEVLAQGLADQAGLLAGDVMLAADGAGLAGAGDLAFAIEAAMARGAVALTLWRAGAEMSLSLGLEDPATPVTLLRDLSGAVAQRVTSYRLESLGLRLSEGGVVADVTDNSPALWAGLAMGDRILALNGQVLDLAGLRAFDITAPVLLLVQRESGATVHLLVDPWAKTGPLRPLGNANVLDPAVVVF</sequence>
<dbReference type="InterPro" id="IPR001478">
    <property type="entry name" value="PDZ"/>
</dbReference>
<reference evidence="5" key="1">
    <citation type="submission" date="2020-05" db="EMBL/GenBank/DDBJ databases">
        <title>Fertoebacter nigrum gen. nov., sp. nov., a new member of the family Rhodobacteraceae.</title>
        <authorList>
            <person name="Szuroczki S."/>
            <person name="Abbaszade G."/>
            <person name="Buni D."/>
            <person name="Schumann P."/>
            <person name="Toth E."/>
        </authorList>
    </citation>
    <scope>NUCLEOTIDE SEQUENCE</scope>
    <source>
        <strain evidence="5">RG-N-1a</strain>
    </source>
</reference>
<dbReference type="SUPFAM" id="SSF50494">
    <property type="entry name" value="Trypsin-like serine proteases"/>
    <property type="match status" value="1"/>
</dbReference>
<keyword evidence="6" id="KW-1185">Reference proteome</keyword>
<keyword evidence="2" id="KW-0378">Hydrolase</keyword>
<evidence type="ECO:0000259" key="4">
    <source>
        <dbReference type="PROSITE" id="PS50106"/>
    </source>
</evidence>
<dbReference type="RefSeq" id="WP_152828452.1">
    <property type="nucleotide sequence ID" value="NZ_WHUT02000013.1"/>
</dbReference>
<dbReference type="GO" id="GO:0006508">
    <property type="term" value="P:proteolysis"/>
    <property type="evidence" value="ECO:0007669"/>
    <property type="project" value="UniProtKB-KW"/>
</dbReference>
<evidence type="ECO:0000313" key="5">
    <source>
        <dbReference type="EMBL" id="NUB46285.1"/>
    </source>
</evidence>
<proteinExistence type="predicted"/>
<evidence type="ECO:0000256" key="3">
    <source>
        <dbReference type="SAM" id="SignalP"/>
    </source>
</evidence>
<keyword evidence="1" id="KW-0645">Protease</keyword>